<dbReference type="Gene3D" id="3.10.20.30">
    <property type="match status" value="1"/>
</dbReference>
<accession>A0A842J6F9</accession>
<dbReference type="InterPro" id="IPR003749">
    <property type="entry name" value="ThiS/MoaD-like"/>
</dbReference>
<protein>
    <submittedName>
        <fullName evidence="1">MoaD/ThiS family protein</fullName>
    </submittedName>
</protein>
<dbReference type="InterPro" id="IPR012675">
    <property type="entry name" value="Beta-grasp_dom_sf"/>
</dbReference>
<name>A0A842J6F9_9BACT</name>
<organism evidence="1 2">
    <name type="scientific">Campylobacter massiliensis</name>
    <dbReference type="NCBI Taxonomy" id="2762557"/>
    <lineage>
        <taxon>Bacteria</taxon>
        <taxon>Pseudomonadati</taxon>
        <taxon>Campylobacterota</taxon>
        <taxon>Epsilonproteobacteria</taxon>
        <taxon>Campylobacterales</taxon>
        <taxon>Campylobacteraceae</taxon>
        <taxon>Campylobacter</taxon>
    </lineage>
</organism>
<dbReference type="SUPFAM" id="SSF54285">
    <property type="entry name" value="MoaD/ThiS"/>
    <property type="match status" value="1"/>
</dbReference>
<comment type="caution">
    <text evidence="1">The sequence shown here is derived from an EMBL/GenBank/DDBJ whole genome shotgun (WGS) entry which is preliminary data.</text>
</comment>
<proteinExistence type="predicted"/>
<dbReference type="RefSeq" id="WP_122862513.1">
    <property type="nucleotide sequence ID" value="NZ_JACLZK010000001.1"/>
</dbReference>
<dbReference type="Proteomes" id="UP000552683">
    <property type="component" value="Unassembled WGS sequence"/>
</dbReference>
<dbReference type="InterPro" id="IPR016155">
    <property type="entry name" value="Mopterin_synth/thiamin_S_b"/>
</dbReference>
<reference evidence="1 2" key="1">
    <citation type="submission" date="2020-08" db="EMBL/GenBank/DDBJ databases">
        <title>Complete genome and description of Campylobacter massiliensis Marseille-Q3452 sp. nov.</title>
        <authorList>
            <person name="Antezack A."/>
        </authorList>
    </citation>
    <scope>NUCLEOTIDE SEQUENCE [LARGE SCALE GENOMIC DNA]</scope>
    <source>
        <strain evidence="1 2">Marseille-Q3452</strain>
    </source>
</reference>
<dbReference type="EMBL" id="JACLZK010000001">
    <property type="protein sequence ID" value="MBC2881722.1"/>
    <property type="molecule type" value="Genomic_DNA"/>
</dbReference>
<dbReference type="AlphaFoldDB" id="A0A842J6F9"/>
<gene>
    <name evidence="1" type="ORF">H7R39_00240</name>
</gene>
<evidence type="ECO:0000313" key="2">
    <source>
        <dbReference type="Proteomes" id="UP000552683"/>
    </source>
</evidence>
<evidence type="ECO:0000313" key="1">
    <source>
        <dbReference type="EMBL" id="MBC2881722.1"/>
    </source>
</evidence>
<dbReference type="Pfam" id="PF02597">
    <property type="entry name" value="ThiS"/>
    <property type="match status" value="1"/>
</dbReference>
<sequence>MVEIEFLGPIKMHNLKLEAANLSEVKEKLGEYAQLGEWLKICAVAVNDEIASSLDAPLKDGDKISILPPVCGG</sequence>
<keyword evidence="2" id="KW-1185">Reference proteome</keyword>